<comment type="caution">
    <text evidence="2">The sequence shown here is derived from an EMBL/GenBank/DDBJ whole genome shotgun (WGS) entry which is preliminary data.</text>
</comment>
<organism evidence="2 3">
    <name type="scientific">Phyllobacterium brassicacearum</name>
    <dbReference type="NCBI Taxonomy" id="314235"/>
    <lineage>
        <taxon>Bacteria</taxon>
        <taxon>Pseudomonadati</taxon>
        <taxon>Pseudomonadota</taxon>
        <taxon>Alphaproteobacteria</taxon>
        <taxon>Hyphomicrobiales</taxon>
        <taxon>Phyllobacteriaceae</taxon>
        <taxon>Phyllobacterium</taxon>
    </lineage>
</organism>
<dbReference type="RefSeq" id="WP_106713060.1">
    <property type="nucleotide sequence ID" value="NZ_PGGO01000018.1"/>
</dbReference>
<gene>
    <name evidence="2" type="ORF">CU102_21060</name>
</gene>
<dbReference type="EMBL" id="PGGO01000018">
    <property type="protein sequence ID" value="PSH64924.1"/>
    <property type="molecule type" value="Genomic_DNA"/>
</dbReference>
<dbReference type="InterPro" id="IPR007361">
    <property type="entry name" value="DUF427"/>
</dbReference>
<dbReference type="Gene3D" id="2.170.150.40">
    <property type="entry name" value="Domain of unknown function (DUF427)"/>
    <property type="match status" value="2"/>
</dbReference>
<protein>
    <recommendedName>
        <fullName evidence="1">DUF427 domain-containing protein</fullName>
    </recommendedName>
</protein>
<feature type="domain" description="DUF427" evidence="1">
    <location>
        <begin position="145"/>
        <end position="237"/>
    </location>
</feature>
<name>A0A2P7BEL4_9HYPH</name>
<reference evidence="3" key="1">
    <citation type="submission" date="2017-11" db="EMBL/GenBank/DDBJ databases">
        <authorList>
            <person name="Kuznetsova I."/>
            <person name="Sazanova A."/>
            <person name="Chirak E."/>
            <person name="Safronova V."/>
            <person name="Willems A."/>
        </authorList>
    </citation>
    <scope>NUCLEOTIDE SEQUENCE [LARGE SCALE GENOMIC DNA]</scope>
    <source>
        <strain evidence="3">STM 196</strain>
    </source>
</reference>
<dbReference type="OrthoDB" id="9815163at2"/>
<evidence type="ECO:0000313" key="2">
    <source>
        <dbReference type="EMBL" id="PSH64924.1"/>
    </source>
</evidence>
<proteinExistence type="predicted"/>
<feature type="domain" description="DUF427" evidence="1">
    <location>
        <begin position="23"/>
        <end position="111"/>
    </location>
</feature>
<evidence type="ECO:0000259" key="1">
    <source>
        <dbReference type="Pfam" id="PF04248"/>
    </source>
</evidence>
<evidence type="ECO:0000313" key="3">
    <source>
        <dbReference type="Proteomes" id="UP000241444"/>
    </source>
</evidence>
<accession>A0A2P7BEL4</accession>
<dbReference type="PANTHER" id="PTHR34310">
    <property type="entry name" value="DUF427 DOMAIN PROTEIN (AFU_ORTHOLOGUE AFUA_3G02220)"/>
    <property type="match status" value="1"/>
</dbReference>
<sequence length="249" mass="28614">MSIAYRSSEIPTVLIEPVIRRIRLKLGDHFIADTTHAIVIYENGGHPTYYLPRADFVAGALTATSKSEPAPLFGTKTFWSLQSNGITLPEKAWSYDGAQVGIPELGDYVTVDWRSVHWFEEDREIFGHPRNAYWRIDTLPSSRLVEVFVDGKLVARTRRAIFLFETRMIARYYFPVDDLVEGTLVPSDYTTYCPYKGAASYYHFDLDGKRHENIVWYYREPFPESSMIKGLISFYNEKVDIRVSSGNAE</sequence>
<dbReference type="Proteomes" id="UP000241444">
    <property type="component" value="Unassembled WGS sequence"/>
</dbReference>
<dbReference type="AlphaFoldDB" id="A0A2P7BEL4"/>
<dbReference type="PANTHER" id="PTHR34310:SF9">
    <property type="entry name" value="BLR5716 PROTEIN"/>
    <property type="match status" value="1"/>
</dbReference>
<dbReference type="Pfam" id="PF04248">
    <property type="entry name" value="NTP_transf_9"/>
    <property type="match status" value="2"/>
</dbReference>
<keyword evidence="3" id="KW-1185">Reference proteome</keyword>
<dbReference type="InterPro" id="IPR038694">
    <property type="entry name" value="DUF427_sf"/>
</dbReference>